<accession>A0ABR3EYR0</accession>
<evidence type="ECO:0000256" key="1">
    <source>
        <dbReference type="SAM" id="MobiDB-lite"/>
    </source>
</evidence>
<proteinExistence type="predicted"/>
<sequence>MDTDAVRRSRKRRKVDPKLDSLLQMGESRKKLSWIWTGVDMSDDSNAMQEAMRIEWCKAYAWKSRWSEELCLVEEEMRRTPISLEHQPCSWESQTTANNGSPEAEAINAYAHRQAALRRSMSVKFQRLWSLPDPPKKQLVRSTLPPIDEESGSESESE</sequence>
<comment type="caution">
    <text evidence="2">The sequence shown here is derived from an EMBL/GenBank/DDBJ whole genome shotgun (WGS) entry which is preliminary data.</text>
</comment>
<dbReference type="Proteomes" id="UP001465976">
    <property type="component" value="Unassembled WGS sequence"/>
</dbReference>
<evidence type="ECO:0000313" key="2">
    <source>
        <dbReference type="EMBL" id="KAL0568058.1"/>
    </source>
</evidence>
<organism evidence="2 3">
    <name type="scientific">Marasmius crinis-equi</name>
    <dbReference type="NCBI Taxonomy" id="585013"/>
    <lineage>
        <taxon>Eukaryota</taxon>
        <taxon>Fungi</taxon>
        <taxon>Dikarya</taxon>
        <taxon>Basidiomycota</taxon>
        <taxon>Agaricomycotina</taxon>
        <taxon>Agaricomycetes</taxon>
        <taxon>Agaricomycetidae</taxon>
        <taxon>Agaricales</taxon>
        <taxon>Marasmiineae</taxon>
        <taxon>Marasmiaceae</taxon>
        <taxon>Marasmius</taxon>
    </lineage>
</organism>
<dbReference type="EMBL" id="JBAHYK010001425">
    <property type="protein sequence ID" value="KAL0568058.1"/>
    <property type="molecule type" value="Genomic_DNA"/>
</dbReference>
<evidence type="ECO:0000313" key="3">
    <source>
        <dbReference type="Proteomes" id="UP001465976"/>
    </source>
</evidence>
<gene>
    <name evidence="2" type="ORF">V5O48_013931</name>
</gene>
<protein>
    <submittedName>
        <fullName evidence="2">Uncharacterized protein</fullName>
    </submittedName>
</protein>
<reference evidence="2 3" key="1">
    <citation type="submission" date="2024-02" db="EMBL/GenBank/DDBJ databases">
        <title>A draft genome for the cacao thread blight pathogen Marasmius crinis-equi.</title>
        <authorList>
            <person name="Cohen S.P."/>
            <person name="Baruah I.K."/>
            <person name="Amoako-Attah I."/>
            <person name="Bukari Y."/>
            <person name="Meinhardt L.W."/>
            <person name="Bailey B.A."/>
        </authorList>
    </citation>
    <scope>NUCLEOTIDE SEQUENCE [LARGE SCALE GENOMIC DNA]</scope>
    <source>
        <strain evidence="2 3">GH-76</strain>
    </source>
</reference>
<feature type="region of interest" description="Disordered" evidence="1">
    <location>
        <begin position="133"/>
        <end position="158"/>
    </location>
</feature>
<keyword evidence="3" id="KW-1185">Reference proteome</keyword>
<name>A0ABR3EYR0_9AGAR</name>
<feature type="compositionally biased region" description="Acidic residues" evidence="1">
    <location>
        <begin position="147"/>
        <end position="158"/>
    </location>
</feature>